<dbReference type="GO" id="GO:0005737">
    <property type="term" value="C:cytoplasm"/>
    <property type="evidence" value="ECO:0007669"/>
    <property type="project" value="TreeGrafter"/>
</dbReference>
<gene>
    <name evidence="7" type="ORF">OCS65_24590</name>
</gene>
<keyword evidence="3" id="KW-0274">FAD</keyword>
<feature type="domain" description="FAD/NAD(P)-binding" evidence="5">
    <location>
        <begin position="9"/>
        <end position="302"/>
    </location>
</feature>
<sequence length="396" mass="41993">MTMAQPSNDIVIVGGGLAAVRTAQGLRTLGYDGPIRLYSNESEPPYDRPPLSKDFLTGELDTDGLHLLHDKALARLDLDIHLDSEVVALDPAGRRLALADGTTVPYGRLVVATGAQARRLPGLSPSARIHYLRTVDDARALRTALADASRITVVGTGFIGLEVASSARHLGLEVDVVAADEGPMIGIVGRRLSQWLTELHTAHGVRLTNSVVVSSVDESATGVTLTLDDGTSRSSDIVAVGVGVGRELQWLREAGLEVDRGLVCDVDGRTSDPFVFGVGDIVCMHIGPEHEDLQHWTAAADSARRTAHALMEAEHSHDPGDGFFWTEQHGHRLQFVGAGGTDAEVDVLSGSIDEGKFVAHLRCGSTVTGVFASNSPREFLEARLAFQKQAAAGAVG</sequence>
<comment type="cofactor">
    <cofactor evidence="1">
        <name>FAD</name>
        <dbReference type="ChEBI" id="CHEBI:57692"/>
    </cofactor>
</comment>
<dbReference type="AlphaFoldDB" id="A0AA46S9R8"/>
<evidence type="ECO:0000256" key="1">
    <source>
        <dbReference type="ARBA" id="ARBA00001974"/>
    </source>
</evidence>
<evidence type="ECO:0000256" key="4">
    <source>
        <dbReference type="ARBA" id="ARBA00023002"/>
    </source>
</evidence>
<dbReference type="PANTHER" id="PTHR43557:SF2">
    <property type="entry name" value="RIESKE DOMAIN-CONTAINING PROTEIN-RELATED"/>
    <property type="match status" value="1"/>
</dbReference>
<reference evidence="7" key="1">
    <citation type="submission" date="2022-09" db="EMBL/GenBank/DDBJ databases">
        <title>The genome sequence of Rhodococcus aetherivorans N1.</title>
        <authorList>
            <person name="Jiang W."/>
        </authorList>
    </citation>
    <scope>NUCLEOTIDE SEQUENCE</scope>
    <source>
        <strain evidence="7">N1</strain>
    </source>
</reference>
<dbReference type="InterPro" id="IPR023753">
    <property type="entry name" value="FAD/NAD-binding_dom"/>
</dbReference>
<keyword evidence="4" id="KW-0560">Oxidoreductase</keyword>
<feature type="domain" description="Reductase C-terminal" evidence="6">
    <location>
        <begin position="323"/>
        <end position="391"/>
    </location>
</feature>
<dbReference type="PRINTS" id="PR00411">
    <property type="entry name" value="PNDRDTASEI"/>
</dbReference>
<dbReference type="Pfam" id="PF14759">
    <property type="entry name" value="Reductase_C"/>
    <property type="match status" value="1"/>
</dbReference>
<evidence type="ECO:0000313" key="7">
    <source>
        <dbReference type="EMBL" id="UYF93575.1"/>
    </source>
</evidence>
<dbReference type="InterPro" id="IPR036188">
    <property type="entry name" value="FAD/NAD-bd_sf"/>
</dbReference>
<dbReference type="Pfam" id="PF07992">
    <property type="entry name" value="Pyr_redox_2"/>
    <property type="match status" value="1"/>
</dbReference>
<evidence type="ECO:0000259" key="6">
    <source>
        <dbReference type="Pfam" id="PF14759"/>
    </source>
</evidence>
<dbReference type="PRINTS" id="PR00368">
    <property type="entry name" value="FADPNR"/>
</dbReference>
<dbReference type="EMBL" id="CP106982">
    <property type="protein sequence ID" value="UYF93575.1"/>
    <property type="molecule type" value="Genomic_DNA"/>
</dbReference>
<proteinExistence type="predicted"/>
<evidence type="ECO:0000313" key="8">
    <source>
        <dbReference type="Proteomes" id="UP001163947"/>
    </source>
</evidence>
<dbReference type="InterPro" id="IPR028202">
    <property type="entry name" value="Reductase_C"/>
</dbReference>
<evidence type="ECO:0000259" key="5">
    <source>
        <dbReference type="Pfam" id="PF07992"/>
    </source>
</evidence>
<organism evidence="7 8">
    <name type="scientific">Rhodococcus aetherivorans</name>
    <dbReference type="NCBI Taxonomy" id="191292"/>
    <lineage>
        <taxon>Bacteria</taxon>
        <taxon>Bacillati</taxon>
        <taxon>Actinomycetota</taxon>
        <taxon>Actinomycetes</taxon>
        <taxon>Mycobacteriales</taxon>
        <taxon>Nocardiaceae</taxon>
        <taxon>Rhodococcus</taxon>
    </lineage>
</organism>
<accession>A0AA46S9R8</accession>
<dbReference type="PANTHER" id="PTHR43557">
    <property type="entry name" value="APOPTOSIS-INDUCING FACTOR 1"/>
    <property type="match status" value="1"/>
</dbReference>
<evidence type="ECO:0000256" key="2">
    <source>
        <dbReference type="ARBA" id="ARBA00022630"/>
    </source>
</evidence>
<dbReference type="Proteomes" id="UP001163947">
    <property type="component" value="Chromosome"/>
</dbReference>
<dbReference type="Gene3D" id="3.50.50.60">
    <property type="entry name" value="FAD/NAD(P)-binding domain"/>
    <property type="match status" value="2"/>
</dbReference>
<evidence type="ECO:0000256" key="3">
    <source>
        <dbReference type="ARBA" id="ARBA00022827"/>
    </source>
</evidence>
<dbReference type="InterPro" id="IPR016156">
    <property type="entry name" value="FAD/NAD-linked_Rdtase_dimer_sf"/>
</dbReference>
<dbReference type="SUPFAM" id="SSF55424">
    <property type="entry name" value="FAD/NAD-linked reductases, dimerisation (C-terminal) domain"/>
    <property type="match status" value="1"/>
</dbReference>
<dbReference type="InterPro" id="IPR050446">
    <property type="entry name" value="FAD-oxidoreductase/Apoptosis"/>
</dbReference>
<dbReference type="Gene3D" id="3.30.390.30">
    <property type="match status" value="1"/>
</dbReference>
<protein>
    <submittedName>
        <fullName evidence="7">FAD-dependent oxidoreductase</fullName>
    </submittedName>
</protein>
<dbReference type="SUPFAM" id="SSF51905">
    <property type="entry name" value="FAD/NAD(P)-binding domain"/>
    <property type="match status" value="2"/>
</dbReference>
<keyword evidence="2" id="KW-0285">Flavoprotein</keyword>
<dbReference type="GO" id="GO:0016651">
    <property type="term" value="F:oxidoreductase activity, acting on NAD(P)H"/>
    <property type="evidence" value="ECO:0007669"/>
    <property type="project" value="TreeGrafter"/>
</dbReference>
<name>A0AA46S9R8_9NOCA</name>